<keyword evidence="2" id="KW-0472">Membrane</keyword>
<feature type="transmembrane region" description="Helical" evidence="2">
    <location>
        <begin position="1009"/>
        <end position="1032"/>
    </location>
</feature>
<name>A0A8S1QVN3_9CILI</name>
<sequence>MISLLFELKFCFNNPKIALLEIEGCYSIKSINIFQLFIQIIICFITKSSQSNLIPPILMLLSKLTLIYKQIHNYDFNSWYNLQIANFVISYILVLIANQFWNDLVLIHILLLSLLKCLRLQKLQIESFKNNFQNINFFQYWRFQNREFKSNFKDYSLFIEKISGNNFSKYEDYLIKEGQFEDRFLIINQIYQFSKIQQYLYLININKEKLNWLQQAKLEANLMNTLQSSKKITNSSLCVRLFVKTLDLEQQYYQILINLIDLKSQFYNSLIKEQAIYQYLQIFRNRFNKIIQALQKFKDLFEKEYDLDLGKMKNFKSFDFISTNIITLFSYIFYGNYFKSKELEKKQNELSAQEKIMNVKLQRNEAFLISTSAIRDTNKIINPKNKRLIKILEQEQEPKYITDILPQFQKIVYKNFVNEYLQGGIGLKQPYSLYFLKNNYLMECDLFINSELSKDDIELQNFLILKNQPNHFLLFDIEGKILGISEDIYIYLIQKSENPFTKVLQIQEFIKYGMIQYYLPEIYKHIQDLAEQISSVSSQQILNIQSRWDFPINHKKCLNSTLNLINQSEEHTHKSIKKKQFYPQSWKKQQSQIVDENISIQNVLIKIMQKQLTQQIQNLVVPSSRMKSIEFEGTLEFIRFQCKEVDVSYFLLRFKQIEDYQQDKSQKIFEQTLFYKQLNIDELEYEGLQLEYELIERQIKKKTLNNPLKYNIIILFFMIITTTLALIISYTLNQQQKIYYQNLVNFLAIPQALTYHIGAAFILMWNQYCIQNKLYQTSPYLEQRREDKIIELFKFWNQNHEEYTKNISIKCEELGYNNLNLIYFENNIKNQFEIDYYSFYAIIRESMVRQFKNTNFNYSNTFDPGILQTNGLVRQNMLQIYKFHNYVLDEIIELTQQSFYQFQNKTFLVCLYSSIIILLFLVMFIIINCSLLKKQARLIRLLQYLNLKIIYDQIETLAAQKEILQKFLLIQNIQKTNPLTSQQNEKVPLIQSKLNPLSKIDNYDEKYHLLLILSLIIGVELIFFIFGSQFIAELNNNQYENSLILAMKYLNLKSRLDSTIIIGEVIKTEHLMKNNTNIELINQTEHILFFFNNIDDITNLSNNINDQLITVSSYNSSFQQKLIDVFNDDLCLHYQSLLNFCNIDNIKNQYYENENYLTLIDKGIYGIVQDLNKLAKQDYNYEFVNLRYQYNQSHSDYFLTLPIHNHLFQQYFIEIETSIYLSFLDIFSETQTLSEKLSNQILIYLITSSIVFFFLTSFIAGFWIHKQYKRCNQLKLIATLFPPALIKQNSFYKLLNSKLKQIQ</sequence>
<gene>
    <name evidence="3" type="ORF">PSON_ATCC_30995.1.T1190018</name>
</gene>
<protein>
    <recommendedName>
        <fullName evidence="5">Transmembrane protein</fullName>
    </recommendedName>
</protein>
<keyword evidence="1" id="KW-0175">Coiled coil</keyword>
<accession>A0A8S1QVN3</accession>
<dbReference type="EMBL" id="CAJJDN010000119">
    <property type="protein sequence ID" value="CAD8118884.1"/>
    <property type="molecule type" value="Genomic_DNA"/>
</dbReference>
<evidence type="ECO:0008006" key="5">
    <source>
        <dbReference type="Google" id="ProtNLM"/>
    </source>
</evidence>
<organism evidence="3 4">
    <name type="scientific">Paramecium sonneborni</name>
    <dbReference type="NCBI Taxonomy" id="65129"/>
    <lineage>
        <taxon>Eukaryota</taxon>
        <taxon>Sar</taxon>
        <taxon>Alveolata</taxon>
        <taxon>Ciliophora</taxon>
        <taxon>Intramacronucleata</taxon>
        <taxon>Oligohymenophorea</taxon>
        <taxon>Peniculida</taxon>
        <taxon>Parameciidae</taxon>
        <taxon>Paramecium</taxon>
    </lineage>
</organism>
<keyword evidence="2" id="KW-0812">Transmembrane</keyword>
<feature type="transmembrane region" description="Helical" evidence="2">
    <location>
        <begin position="911"/>
        <end position="932"/>
    </location>
</feature>
<keyword evidence="4" id="KW-1185">Reference proteome</keyword>
<keyword evidence="2" id="KW-1133">Transmembrane helix</keyword>
<evidence type="ECO:0000256" key="2">
    <source>
        <dbReference type="SAM" id="Phobius"/>
    </source>
</evidence>
<evidence type="ECO:0000313" key="4">
    <source>
        <dbReference type="Proteomes" id="UP000692954"/>
    </source>
</evidence>
<evidence type="ECO:0000313" key="3">
    <source>
        <dbReference type="EMBL" id="CAD8118884.1"/>
    </source>
</evidence>
<feature type="transmembrane region" description="Helical" evidence="2">
    <location>
        <begin position="744"/>
        <end position="765"/>
    </location>
</feature>
<comment type="caution">
    <text evidence="3">The sequence shown here is derived from an EMBL/GenBank/DDBJ whole genome shotgun (WGS) entry which is preliminary data.</text>
</comment>
<dbReference type="Proteomes" id="UP000692954">
    <property type="component" value="Unassembled WGS sequence"/>
</dbReference>
<dbReference type="OrthoDB" id="304078at2759"/>
<feature type="transmembrane region" description="Helical" evidence="2">
    <location>
        <begin position="710"/>
        <end position="732"/>
    </location>
</feature>
<reference evidence="3" key="1">
    <citation type="submission" date="2021-01" db="EMBL/GenBank/DDBJ databases">
        <authorList>
            <consortium name="Genoscope - CEA"/>
            <person name="William W."/>
        </authorList>
    </citation>
    <scope>NUCLEOTIDE SEQUENCE</scope>
</reference>
<feature type="coiled-coil region" evidence="1">
    <location>
        <begin position="678"/>
        <end position="705"/>
    </location>
</feature>
<evidence type="ECO:0000256" key="1">
    <source>
        <dbReference type="SAM" id="Coils"/>
    </source>
</evidence>
<proteinExistence type="predicted"/>
<feature type="transmembrane region" description="Helical" evidence="2">
    <location>
        <begin position="1241"/>
        <end position="1264"/>
    </location>
</feature>